<dbReference type="InterPro" id="IPR011990">
    <property type="entry name" value="TPR-like_helical_dom_sf"/>
</dbReference>
<dbReference type="GO" id="GO:0003723">
    <property type="term" value="F:RNA binding"/>
    <property type="evidence" value="ECO:0007669"/>
    <property type="project" value="InterPro"/>
</dbReference>
<dbReference type="PANTHER" id="PTHR47926:SF465">
    <property type="entry name" value="PENTATRICOPEPTIDE REPEAT (PPR-LIKE) SUPERFAMILY PROTEIN"/>
    <property type="match status" value="1"/>
</dbReference>
<evidence type="ECO:0000313" key="6">
    <source>
        <dbReference type="RefSeq" id="XP_038973579.1"/>
    </source>
</evidence>
<sequence>MPHADNKSSRPSCLLLSLHHHLSLGRLDLAVDALPLLARRGLRPDPSTLSLLLGQCLRSGSLPLARRVHLFLRLSGLKRFYPSYTPLSNHLLAFHFLRGRPSDARRLFARMPHPNLFSFNAMLAGYARLGLLRPARRLFDRMPHRDVVSWNTMIIAFARAGSFRDAVGLYSQLRRSSFGFNPHTFSGLLIACNRLRDPGLSRQVHAQVFLVGFLSNLIISSSLVDAYAKCGYLDDARKLFDEMPTRDVLAWTTLVHGYANCGDLVSARTLFDKMPERNPVSWTALIGGYTRHGHPFEALDLFQRMMSQGIRPDQFTFSSSLCACAAIASLKHGKQIHARLLRTGFNPNAIVLSSLVDMYSKCGDLTGGRWVFDLTDPGTKDTVMWNTMMSAVGQHGLGREAIGMFEEMISAHMKPDANSFVVLLTACSHSGLVAEGLQLFKSMAESHHIVPEEDHYVCLVDLLGRAGHFEEAMEWLGKTPCRSSARAWNALLGACRIHRNLQLGREVAERLLKLEPHSSAAYVLLSNIYADVGNWETVENVRRFMEEKKVRKERAASWIEVDDSVHSFGASDQLHPLKEGIYAALEQLVCQVEDDSSIT</sequence>
<feature type="repeat" description="PPR" evidence="2">
    <location>
        <begin position="216"/>
        <end position="250"/>
    </location>
</feature>
<dbReference type="OrthoDB" id="185373at2759"/>
<proteinExistence type="predicted"/>
<organism evidence="3 5">
    <name type="scientific">Phoenix dactylifera</name>
    <name type="common">Date palm</name>
    <dbReference type="NCBI Taxonomy" id="42345"/>
    <lineage>
        <taxon>Eukaryota</taxon>
        <taxon>Viridiplantae</taxon>
        <taxon>Streptophyta</taxon>
        <taxon>Embryophyta</taxon>
        <taxon>Tracheophyta</taxon>
        <taxon>Spermatophyta</taxon>
        <taxon>Magnoliopsida</taxon>
        <taxon>Liliopsida</taxon>
        <taxon>Arecaceae</taxon>
        <taxon>Coryphoideae</taxon>
        <taxon>Phoeniceae</taxon>
        <taxon>Phoenix</taxon>
    </lineage>
</organism>
<feature type="repeat" description="PPR" evidence="2">
    <location>
        <begin position="115"/>
        <end position="149"/>
    </location>
</feature>
<dbReference type="GO" id="GO:0009451">
    <property type="term" value="P:RNA modification"/>
    <property type="evidence" value="ECO:0007669"/>
    <property type="project" value="InterPro"/>
</dbReference>
<protein>
    <submittedName>
        <fullName evidence="4 5">Pentatricopeptide repeat-containing protein At2g21090</fullName>
    </submittedName>
</protein>
<dbReference type="InterPro" id="IPR002885">
    <property type="entry name" value="PPR_rpt"/>
</dbReference>
<dbReference type="FunFam" id="1.25.40.10:FF:000348">
    <property type="entry name" value="Pentatricopeptide repeat-containing protein chloroplastic"/>
    <property type="match status" value="1"/>
</dbReference>
<dbReference type="FunFam" id="1.25.40.10:FF:000442">
    <property type="entry name" value="Pentatricopeptide repeat-containing protein At3g49710"/>
    <property type="match status" value="1"/>
</dbReference>
<dbReference type="AlphaFoldDB" id="A0A8B8J3V3"/>
<dbReference type="PANTHER" id="PTHR47926">
    <property type="entry name" value="PENTATRICOPEPTIDE REPEAT-CONTAINING PROTEIN"/>
    <property type="match status" value="1"/>
</dbReference>
<dbReference type="Gene3D" id="1.25.40.10">
    <property type="entry name" value="Tetratricopeptide repeat domain"/>
    <property type="match status" value="4"/>
</dbReference>
<dbReference type="GO" id="GO:0099402">
    <property type="term" value="P:plant organ development"/>
    <property type="evidence" value="ECO:0007669"/>
    <property type="project" value="UniProtKB-ARBA"/>
</dbReference>
<dbReference type="SUPFAM" id="SSF48452">
    <property type="entry name" value="TPR-like"/>
    <property type="match status" value="1"/>
</dbReference>
<accession>A0A8B8J3V3</accession>
<dbReference type="Pfam" id="PF13041">
    <property type="entry name" value="PPR_2"/>
    <property type="match status" value="3"/>
</dbReference>
<dbReference type="FunFam" id="1.25.40.10:FF:000158">
    <property type="entry name" value="pentatricopeptide repeat-containing protein At2g33680"/>
    <property type="match status" value="1"/>
</dbReference>
<dbReference type="GeneID" id="103706204"/>
<dbReference type="Pfam" id="PF01535">
    <property type="entry name" value="PPR"/>
    <property type="match status" value="2"/>
</dbReference>
<keyword evidence="1" id="KW-0677">Repeat</keyword>
<gene>
    <name evidence="4 5 6" type="primary">LOC103706204</name>
</gene>
<name>A0A8B8J3V3_PHODC</name>
<keyword evidence="3" id="KW-1185">Reference proteome</keyword>
<dbReference type="RefSeq" id="XP_008788464.1">
    <property type="nucleotide sequence ID" value="XM_008790242.4"/>
</dbReference>
<dbReference type="InterPro" id="IPR046848">
    <property type="entry name" value="E_motif"/>
</dbReference>
<dbReference type="RefSeq" id="XP_026660114.1">
    <property type="nucleotide sequence ID" value="XM_026804313.2"/>
</dbReference>
<dbReference type="InterPro" id="IPR046960">
    <property type="entry name" value="PPR_At4g14850-like_plant"/>
</dbReference>
<reference evidence="4 5" key="2">
    <citation type="submission" date="2025-04" db="UniProtKB">
        <authorList>
            <consortium name="RefSeq"/>
        </authorList>
    </citation>
    <scope>IDENTIFICATION</scope>
    <source>
        <tissue evidence="4 5">Young leaves</tissue>
    </source>
</reference>
<feature type="repeat" description="PPR" evidence="2">
    <location>
        <begin position="381"/>
        <end position="415"/>
    </location>
</feature>
<dbReference type="Proteomes" id="UP000228380">
    <property type="component" value="Chromosome 2"/>
</dbReference>
<dbReference type="NCBIfam" id="TIGR00756">
    <property type="entry name" value="PPR"/>
    <property type="match status" value="6"/>
</dbReference>
<evidence type="ECO:0000313" key="5">
    <source>
        <dbReference type="RefSeq" id="XP_026660114.1"/>
    </source>
</evidence>
<evidence type="ECO:0000256" key="2">
    <source>
        <dbReference type="PROSITE-ProRule" id="PRU00708"/>
    </source>
</evidence>
<dbReference type="KEGG" id="pda:103706204"/>
<dbReference type="PROSITE" id="PS51375">
    <property type="entry name" value="PPR"/>
    <property type="match status" value="4"/>
</dbReference>
<evidence type="ECO:0000313" key="3">
    <source>
        <dbReference type="Proteomes" id="UP000228380"/>
    </source>
</evidence>
<dbReference type="Pfam" id="PF20431">
    <property type="entry name" value="E_motif"/>
    <property type="match status" value="1"/>
</dbReference>
<reference evidence="3" key="1">
    <citation type="journal article" date="2019" name="Nat. Commun.">
        <title>Genome-wide association mapping of date palm fruit traits.</title>
        <authorList>
            <person name="Hazzouri K.M."/>
            <person name="Gros-Balthazard M."/>
            <person name="Flowers J.M."/>
            <person name="Copetti D."/>
            <person name="Lemansour A."/>
            <person name="Lebrun M."/>
            <person name="Masmoudi K."/>
            <person name="Ferrand S."/>
            <person name="Dhar M.I."/>
            <person name="Fresquez Z.A."/>
            <person name="Rosas U."/>
            <person name="Zhang J."/>
            <person name="Talag J."/>
            <person name="Lee S."/>
            <person name="Kudrna D."/>
            <person name="Powell R.F."/>
            <person name="Leitch I.J."/>
            <person name="Krueger R.R."/>
            <person name="Wing R.A."/>
            <person name="Amiri K.M.A."/>
            <person name="Purugganan M.D."/>
        </authorList>
    </citation>
    <scope>NUCLEOTIDE SEQUENCE [LARGE SCALE GENOMIC DNA]</scope>
    <source>
        <strain evidence="3">cv. Khalas</strain>
    </source>
</reference>
<evidence type="ECO:0000256" key="1">
    <source>
        <dbReference type="ARBA" id="ARBA00022737"/>
    </source>
</evidence>
<feature type="repeat" description="PPR" evidence="2">
    <location>
        <begin position="278"/>
        <end position="312"/>
    </location>
</feature>
<evidence type="ECO:0000313" key="4">
    <source>
        <dbReference type="RefSeq" id="XP_008788464.1"/>
    </source>
</evidence>
<dbReference type="RefSeq" id="XP_038973579.1">
    <property type="nucleotide sequence ID" value="XM_039117651.1"/>
</dbReference>